<dbReference type="STRING" id="1317125.SAMN05444128_0205"/>
<evidence type="ECO:0000256" key="1">
    <source>
        <dbReference type="SAM" id="Phobius"/>
    </source>
</evidence>
<sequence>MNRQLLRFLKKLAILGLILYATDFTIGNLLEYFYFRINPSAPAYFTTYALNEADEDVIVFGSSRAQHHYDPTPFESSLHKTFYNTGKDGQGILYSYVVLKSILERSPKPRIILLDLNPNEFHSTQADYDRLTELLPYYHTNKVVQEIVTLKGPFEKFKAHSYLYRYNSQLLTILMHNLGTSGDDTEKGYEPIPGQVWKEKLKDFAQEEHIDSTEVRLFGQFIEEAKKANCEVYIIISPTYRKYQQQTRSTQIAQAICDKEGVFMLDFNQDPIFLSNRSLFVDPTHLNEDGATLYSKIISAELTRKSATVLSAYRAQVNTSLTSH</sequence>
<keyword evidence="1" id="KW-1133">Transmembrane helix</keyword>
<accession>A0A1R3WC09</accession>
<evidence type="ECO:0000313" key="2">
    <source>
        <dbReference type="EMBL" id="SIT75377.1"/>
    </source>
</evidence>
<dbReference type="SUPFAM" id="SSF52266">
    <property type="entry name" value="SGNH hydrolase"/>
    <property type="match status" value="1"/>
</dbReference>
<dbReference type="EMBL" id="FTPP01000001">
    <property type="protein sequence ID" value="SIT75377.1"/>
    <property type="molecule type" value="Genomic_DNA"/>
</dbReference>
<protein>
    <recommendedName>
        <fullName evidence="4">SGNH/GDSL hydrolase family protein</fullName>
    </recommendedName>
</protein>
<feature type="transmembrane region" description="Helical" evidence="1">
    <location>
        <begin position="12"/>
        <end position="35"/>
    </location>
</feature>
<evidence type="ECO:0008006" key="4">
    <source>
        <dbReference type="Google" id="ProtNLM"/>
    </source>
</evidence>
<evidence type="ECO:0000313" key="3">
    <source>
        <dbReference type="Proteomes" id="UP000187181"/>
    </source>
</evidence>
<dbReference type="InterPro" id="IPR036514">
    <property type="entry name" value="SGNH_hydro_sf"/>
</dbReference>
<dbReference type="Proteomes" id="UP000187181">
    <property type="component" value="Unassembled WGS sequence"/>
</dbReference>
<dbReference type="Gene3D" id="3.40.50.1110">
    <property type="entry name" value="SGNH hydrolase"/>
    <property type="match status" value="1"/>
</dbReference>
<dbReference type="GO" id="GO:0016788">
    <property type="term" value="F:hydrolase activity, acting on ester bonds"/>
    <property type="evidence" value="ECO:0007669"/>
    <property type="project" value="UniProtKB-ARBA"/>
</dbReference>
<gene>
    <name evidence="2" type="ORF">SAMN05444128_0205</name>
</gene>
<name>A0A1R3WC09_9BACT</name>
<dbReference type="OrthoDB" id="869432at2"/>
<keyword evidence="1" id="KW-0812">Transmembrane</keyword>
<organism evidence="2 3">
    <name type="scientific">Pontibacter indicus</name>
    <dbReference type="NCBI Taxonomy" id="1317125"/>
    <lineage>
        <taxon>Bacteria</taxon>
        <taxon>Pseudomonadati</taxon>
        <taxon>Bacteroidota</taxon>
        <taxon>Cytophagia</taxon>
        <taxon>Cytophagales</taxon>
        <taxon>Hymenobacteraceae</taxon>
        <taxon>Pontibacter</taxon>
    </lineage>
</organism>
<keyword evidence="3" id="KW-1185">Reference proteome</keyword>
<proteinExistence type="predicted"/>
<keyword evidence="1" id="KW-0472">Membrane</keyword>
<dbReference type="RefSeq" id="WP_076665662.1">
    <property type="nucleotide sequence ID" value="NZ_FTPP01000001.1"/>
</dbReference>
<dbReference type="AlphaFoldDB" id="A0A1R3WC09"/>
<reference evidence="3" key="1">
    <citation type="submission" date="2017-01" db="EMBL/GenBank/DDBJ databases">
        <authorList>
            <person name="Varghese N."/>
            <person name="Submissions S."/>
        </authorList>
    </citation>
    <scope>NUCLEOTIDE SEQUENCE [LARGE SCALE GENOMIC DNA]</scope>
    <source>
        <strain evidence="3">LP100</strain>
    </source>
</reference>